<keyword evidence="2" id="KW-1003">Cell membrane</keyword>
<accession>A0A2W5N6W6</accession>
<evidence type="ECO:0000256" key="1">
    <source>
        <dbReference type="ARBA" id="ARBA00004651"/>
    </source>
</evidence>
<evidence type="ECO:0000313" key="8">
    <source>
        <dbReference type="Proteomes" id="UP000249185"/>
    </source>
</evidence>
<feature type="transmembrane region" description="Helical" evidence="6">
    <location>
        <begin position="147"/>
        <end position="168"/>
    </location>
</feature>
<name>A0A2W5N6W6_RHOSU</name>
<evidence type="ECO:0000256" key="5">
    <source>
        <dbReference type="ARBA" id="ARBA00023136"/>
    </source>
</evidence>
<evidence type="ECO:0000256" key="6">
    <source>
        <dbReference type="SAM" id="Phobius"/>
    </source>
</evidence>
<comment type="caution">
    <text evidence="7">The sequence shown here is derived from an EMBL/GenBank/DDBJ whole genome shotgun (WGS) entry which is preliminary data.</text>
</comment>
<organism evidence="7 8">
    <name type="scientific">Rhodovulum sulfidophilum</name>
    <name type="common">Rhodobacter sulfidophilus</name>
    <dbReference type="NCBI Taxonomy" id="35806"/>
    <lineage>
        <taxon>Bacteria</taxon>
        <taxon>Pseudomonadati</taxon>
        <taxon>Pseudomonadota</taxon>
        <taxon>Alphaproteobacteria</taxon>
        <taxon>Rhodobacterales</taxon>
        <taxon>Paracoccaceae</taxon>
        <taxon>Rhodovulum</taxon>
    </lineage>
</organism>
<gene>
    <name evidence="7" type="ORF">DI556_11865</name>
</gene>
<dbReference type="PANTHER" id="PTHR30086:SF20">
    <property type="entry name" value="ARGININE EXPORTER PROTEIN ARGO-RELATED"/>
    <property type="match status" value="1"/>
</dbReference>
<evidence type="ECO:0000256" key="4">
    <source>
        <dbReference type="ARBA" id="ARBA00022989"/>
    </source>
</evidence>
<dbReference type="GO" id="GO:0015171">
    <property type="term" value="F:amino acid transmembrane transporter activity"/>
    <property type="evidence" value="ECO:0007669"/>
    <property type="project" value="TreeGrafter"/>
</dbReference>
<dbReference type="GO" id="GO:0005886">
    <property type="term" value="C:plasma membrane"/>
    <property type="evidence" value="ECO:0007669"/>
    <property type="project" value="UniProtKB-SubCell"/>
</dbReference>
<reference evidence="7 8" key="1">
    <citation type="submission" date="2017-08" db="EMBL/GenBank/DDBJ databases">
        <title>Infants hospitalized years apart are colonized by the same room-sourced microbial strains.</title>
        <authorList>
            <person name="Brooks B."/>
            <person name="Olm M.R."/>
            <person name="Firek B.A."/>
            <person name="Baker R."/>
            <person name="Thomas B.C."/>
            <person name="Morowitz M.J."/>
            <person name="Banfield J.F."/>
        </authorList>
    </citation>
    <scope>NUCLEOTIDE SEQUENCE [LARGE SCALE GENOMIC DNA]</scope>
    <source>
        <strain evidence="7">S2_005_002_R2_34</strain>
    </source>
</reference>
<dbReference type="PANTHER" id="PTHR30086">
    <property type="entry name" value="ARGININE EXPORTER PROTEIN ARGO"/>
    <property type="match status" value="1"/>
</dbReference>
<feature type="transmembrane region" description="Helical" evidence="6">
    <location>
        <begin position="42"/>
        <end position="67"/>
    </location>
</feature>
<keyword evidence="3 6" id="KW-0812">Transmembrane</keyword>
<dbReference type="PIRSF" id="PIRSF006324">
    <property type="entry name" value="LeuE"/>
    <property type="match status" value="1"/>
</dbReference>
<feature type="transmembrane region" description="Helical" evidence="6">
    <location>
        <begin position="188"/>
        <end position="206"/>
    </location>
</feature>
<evidence type="ECO:0000256" key="2">
    <source>
        <dbReference type="ARBA" id="ARBA00022475"/>
    </source>
</evidence>
<feature type="transmembrane region" description="Helical" evidence="6">
    <location>
        <begin position="74"/>
        <end position="92"/>
    </location>
</feature>
<dbReference type="InterPro" id="IPR001123">
    <property type="entry name" value="LeuE-type"/>
</dbReference>
<dbReference type="AlphaFoldDB" id="A0A2W5N6W6"/>
<dbReference type="EMBL" id="QFPW01000008">
    <property type="protein sequence ID" value="PZQ49241.1"/>
    <property type="molecule type" value="Genomic_DNA"/>
</dbReference>
<proteinExistence type="predicted"/>
<feature type="transmembrane region" description="Helical" evidence="6">
    <location>
        <begin position="112"/>
        <end position="135"/>
    </location>
</feature>
<evidence type="ECO:0000256" key="3">
    <source>
        <dbReference type="ARBA" id="ARBA00022692"/>
    </source>
</evidence>
<protein>
    <submittedName>
        <fullName evidence="7">LysE family translocator</fullName>
    </submittedName>
</protein>
<keyword evidence="4 6" id="KW-1133">Transmembrane helix</keyword>
<keyword evidence="5 6" id="KW-0472">Membrane</keyword>
<comment type="subcellular location">
    <subcellularLocation>
        <location evidence="1">Cell membrane</location>
        <topology evidence="1">Multi-pass membrane protein</topology>
    </subcellularLocation>
</comment>
<evidence type="ECO:0000313" key="7">
    <source>
        <dbReference type="EMBL" id="PZQ49241.1"/>
    </source>
</evidence>
<dbReference type="Proteomes" id="UP000249185">
    <property type="component" value="Unassembled WGS sequence"/>
</dbReference>
<sequence length="210" mass="21586">MLDAAVLLPFVFAVVVIALTPGPDMTFFLGRALSSGRSAGLAAVAGAATGLLVHTVLVALGVSALIVAAPAAFAALKIAGALYLLWLAFQAIRHGSALRLPSGPGARAGLVGTWASGVAINVLNPKVALFFLTFLPQFVSASDPRAAAKLFLLGSIFILLGSAINLAIVLAADRFAEGMRSNPRVARALDWLFASIFAAFAARLLLARAH</sequence>
<dbReference type="Pfam" id="PF01810">
    <property type="entry name" value="LysE"/>
    <property type="match status" value="1"/>
</dbReference>